<reference evidence="1" key="2">
    <citation type="journal article" date="2015" name="Fish Shellfish Immunol.">
        <title>Early steps in the European eel (Anguilla anguilla)-Vibrio vulnificus interaction in the gills: Role of the RtxA13 toxin.</title>
        <authorList>
            <person name="Callol A."/>
            <person name="Pajuelo D."/>
            <person name="Ebbesson L."/>
            <person name="Teles M."/>
            <person name="MacKenzie S."/>
            <person name="Amaro C."/>
        </authorList>
    </citation>
    <scope>NUCLEOTIDE SEQUENCE</scope>
</reference>
<reference evidence="1" key="1">
    <citation type="submission" date="2014-11" db="EMBL/GenBank/DDBJ databases">
        <authorList>
            <person name="Amaro Gonzalez C."/>
        </authorList>
    </citation>
    <scope>NUCLEOTIDE SEQUENCE</scope>
</reference>
<dbReference type="AlphaFoldDB" id="A0A0E9REW6"/>
<name>A0A0E9REW6_ANGAN</name>
<protein>
    <submittedName>
        <fullName evidence="1">Uncharacterized protein</fullName>
    </submittedName>
</protein>
<accession>A0A0E9REW6</accession>
<sequence length="19" mass="1973">MHFGLTVGAKAQGLTDLLT</sequence>
<dbReference type="EMBL" id="GBXM01081557">
    <property type="protein sequence ID" value="JAH27020.1"/>
    <property type="molecule type" value="Transcribed_RNA"/>
</dbReference>
<organism evidence="1">
    <name type="scientific">Anguilla anguilla</name>
    <name type="common">European freshwater eel</name>
    <name type="synonym">Muraena anguilla</name>
    <dbReference type="NCBI Taxonomy" id="7936"/>
    <lineage>
        <taxon>Eukaryota</taxon>
        <taxon>Metazoa</taxon>
        <taxon>Chordata</taxon>
        <taxon>Craniata</taxon>
        <taxon>Vertebrata</taxon>
        <taxon>Euteleostomi</taxon>
        <taxon>Actinopterygii</taxon>
        <taxon>Neopterygii</taxon>
        <taxon>Teleostei</taxon>
        <taxon>Anguilliformes</taxon>
        <taxon>Anguillidae</taxon>
        <taxon>Anguilla</taxon>
    </lineage>
</organism>
<evidence type="ECO:0000313" key="1">
    <source>
        <dbReference type="EMBL" id="JAH27020.1"/>
    </source>
</evidence>
<proteinExistence type="predicted"/>